<dbReference type="AlphaFoldDB" id="A0AAV7QWF2"/>
<reference evidence="1" key="1">
    <citation type="journal article" date="2022" name="bioRxiv">
        <title>Sequencing and chromosome-scale assembly of the giantPleurodeles waltlgenome.</title>
        <authorList>
            <person name="Brown T."/>
            <person name="Elewa A."/>
            <person name="Iarovenko S."/>
            <person name="Subramanian E."/>
            <person name="Araus A.J."/>
            <person name="Petzold A."/>
            <person name="Susuki M."/>
            <person name="Suzuki K.-i.T."/>
            <person name="Hayashi T."/>
            <person name="Toyoda A."/>
            <person name="Oliveira C."/>
            <person name="Osipova E."/>
            <person name="Leigh N.D."/>
            <person name="Simon A."/>
            <person name="Yun M.H."/>
        </authorList>
    </citation>
    <scope>NUCLEOTIDE SEQUENCE</scope>
    <source>
        <strain evidence="1">20211129_DDA</strain>
        <tissue evidence="1">Liver</tissue>
    </source>
</reference>
<protein>
    <submittedName>
        <fullName evidence="1">Uncharacterized protein</fullName>
    </submittedName>
</protein>
<proteinExistence type="predicted"/>
<accession>A0AAV7QWF2</accession>
<organism evidence="1 2">
    <name type="scientific">Pleurodeles waltl</name>
    <name type="common">Iberian ribbed newt</name>
    <dbReference type="NCBI Taxonomy" id="8319"/>
    <lineage>
        <taxon>Eukaryota</taxon>
        <taxon>Metazoa</taxon>
        <taxon>Chordata</taxon>
        <taxon>Craniata</taxon>
        <taxon>Vertebrata</taxon>
        <taxon>Euteleostomi</taxon>
        <taxon>Amphibia</taxon>
        <taxon>Batrachia</taxon>
        <taxon>Caudata</taxon>
        <taxon>Salamandroidea</taxon>
        <taxon>Salamandridae</taxon>
        <taxon>Pleurodelinae</taxon>
        <taxon>Pleurodeles</taxon>
    </lineage>
</organism>
<dbReference type="EMBL" id="JANPWB010000010">
    <property type="protein sequence ID" value="KAJ1144330.1"/>
    <property type="molecule type" value="Genomic_DNA"/>
</dbReference>
<evidence type="ECO:0000313" key="2">
    <source>
        <dbReference type="Proteomes" id="UP001066276"/>
    </source>
</evidence>
<evidence type="ECO:0000313" key="1">
    <source>
        <dbReference type="EMBL" id="KAJ1144330.1"/>
    </source>
</evidence>
<gene>
    <name evidence="1" type="ORF">NDU88_010630</name>
</gene>
<name>A0AAV7QWF2_PLEWA</name>
<keyword evidence="2" id="KW-1185">Reference proteome</keyword>
<sequence length="131" mass="14221">MQSDPSRQEISCSFVMAPGFVYLSPRLDRRRGLLSDEAEIFTGAAARLWGRLEPCWWTAEASDLQSEAETGPVLRPMACLRSGADPGLEDAIHDSGGEPWAEVLVWSLGLPELTSLWDGGFEGLMAAGLEP</sequence>
<dbReference type="Proteomes" id="UP001066276">
    <property type="component" value="Chromosome 6"/>
</dbReference>
<comment type="caution">
    <text evidence="1">The sequence shown here is derived from an EMBL/GenBank/DDBJ whole genome shotgun (WGS) entry which is preliminary data.</text>
</comment>